<organism evidence="1 2">
    <name type="scientific">Lactococcus termiticola</name>
    <dbReference type="NCBI Taxonomy" id="2169526"/>
    <lineage>
        <taxon>Bacteria</taxon>
        <taxon>Bacillati</taxon>
        <taxon>Bacillota</taxon>
        <taxon>Bacilli</taxon>
        <taxon>Lactobacillales</taxon>
        <taxon>Streptococcaceae</taxon>
        <taxon>Lactococcus</taxon>
    </lineage>
</organism>
<dbReference type="AlphaFoldDB" id="A0A2R5HGP7"/>
<comment type="caution">
    <text evidence="1">The sequence shown here is derived from an EMBL/GenBank/DDBJ whole genome shotgun (WGS) entry which is preliminary data.</text>
</comment>
<accession>A0A2R5HGP7</accession>
<proteinExistence type="predicted"/>
<keyword evidence="2" id="KW-1185">Reference proteome</keyword>
<protein>
    <submittedName>
        <fullName evidence="1">Uncharacterized protein</fullName>
    </submittedName>
</protein>
<evidence type="ECO:0000313" key="2">
    <source>
        <dbReference type="Proteomes" id="UP000245021"/>
    </source>
</evidence>
<dbReference type="Proteomes" id="UP000245021">
    <property type="component" value="Unassembled WGS sequence"/>
</dbReference>
<reference evidence="1 2" key="1">
    <citation type="journal article" date="2018" name="Genome Announc.">
        <title>Draft Genome Sequence of Lactococcus sp. Strain NtB2 (JCM 32569), Isolated from the Gut of the Higher Termite Nasutitermes takasagoensis.</title>
        <authorList>
            <person name="Noda S."/>
            <person name="Aihara C."/>
            <person name="Yuki M."/>
            <person name="Ohkuma M."/>
        </authorList>
    </citation>
    <scope>NUCLEOTIDE SEQUENCE [LARGE SCALE GENOMIC DNA]</scope>
    <source>
        <strain evidence="1 2">NtB2</strain>
    </source>
</reference>
<evidence type="ECO:0000313" key="1">
    <source>
        <dbReference type="EMBL" id="GBG97036.1"/>
    </source>
</evidence>
<sequence length="31" mass="3557">MRTTTIRFDAETYEQIMKLADLEGVSTTGFM</sequence>
<gene>
    <name evidence="1" type="ORF">NtB2_01173</name>
</gene>
<name>A0A2R5HGP7_9LACT</name>
<dbReference type="EMBL" id="BFFO01000006">
    <property type="protein sequence ID" value="GBG97036.1"/>
    <property type="molecule type" value="Genomic_DNA"/>
</dbReference>